<dbReference type="Gene3D" id="1.10.555.10">
    <property type="entry name" value="Rho GTPase activation protein"/>
    <property type="match status" value="1"/>
</dbReference>
<dbReference type="InterPro" id="IPR011993">
    <property type="entry name" value="PH-like_dom_sf"/>
</dbReference>
<evidence type="ECO:0008006" key="9">
    <source>
        <dbReference type="Google" id="ProtNLM"/>
    </source>
</evidence>
<feature type="region of interest" description="Disordered" evidence="3">
    <location>
        <begin position="405"/>
        <end position="581"/>
    </location>
</feature>
<keyword evidence="2" id="KW-0175">Coiled coil</keyword>
<keyword evidence="4" id="KW-0812">Transmembrane</keyword>
<comment type="caution">
    <text evidence="7">The sequence shown here is derived from an EMBL/GenBank/DDBJ whole genome shotgun (WGS) entry which is preliminary data.</text>
</comment>
<sequence>MEEPSQAQQGDAATAAATPGPASATGPSEHLNSRGGNSASSPPLSQDNGLDSYRLVAFLFLYLITGIGWTSWKKRWFILTPTSLVFFRSDPNASSQKGNEVNLTLGGIDLNNSGSVVVKADKKLITVLFQDGRDGRTFTLKAETSEDLYEWKTALEKALSQAPTSAQSGGQNGIFGNDQADAVDVNDKQPVRSTVLHRPILLALEDVDGSPTFLEKALRFVEEYGVKVEGILRQAADVERRIREYEQGKTEFSQDEDAHVIADCVKYVIRELPSSPVPASCCNALLEACRTEHSARVNAMRMAVLDTFPEPNRRLLQRILMMMQTVASHKNENRMSSSAVAACMAPLLLRPLLSGECEIESNFDVGGDGSLQLLQAAAAANHAQAIVITLLEQYDKIFGEGCVSPDLYSDSEESESEEEADDDESYEDDDYSEDDECEDESQGSDDDNDSAESGTGSESGHSVKSGDDKDSESSSSSSGSSKTSDDDKATKKVSSTLNVNDNSKKTEDKRSKNSATETNKPAELSKDVHGVTKLEDTPTRHSPVSSAAKPPVVGNGPGHNVRHSTILGRSSGSKKLSTDSVDIPCEEEVAVESLEAEKSELQKRLSEEIEGNTILEANLEKRKKALHEQRLALEKEVARLEEELQRTREKGIALEAGLNLSQGPTSLPAKLDEKTKADLEDITQSEANIITSNKKVDDLGKQLNQQPEQESASMSDSCNQREPNHQSKMKAATTRSKSKKMKVDKVEPEKGKKHEPSSAEHSPHNQKMDKLTLDSKSTSAAEPVSDKRYTKSNSQKSAKGEDIRSQTATEKSGMEKGRGSSQAAPSPSDKDKGAEPIKSVKNPEKSKGAEPTKSAKNPDKGKGAEPPTKSVKNPEKGRGPDISQ</sequence>
<feature type="compositionally biased region" description="Polar residues" evidence="3">
    <location>
        <begin position="567"/>
        <end position="580"/>
    </location>
</feature>
<dbReference type="CDD" id="cd00821">
    <property type="entry name" value="PH"/>
    <property type="match status" value="1"/>
</dbReference>
<feature type="compositionally biased region" description="Basic and acidic residues" evidence="3">
    <location>
        <begin position="670"/>
        <end position="679"/>
    </location>
</feature>
<evidence type="ECO:0000256" key="2">
    <source>
        <dbReference type="SAM" id="Coils"/>
    </source>
</evidence>
<dbReference type="PANTHER" id="PTHR46265">
    <property type="entry name" value="RHO GTPASE-ACTIVATING PROTEIN 7"/>
    <property type="match status" value="1"/>
</dbReference>
<feature type="compositionally biased region" description="Basic and acidic residues" evidence="3">
    <location>
        <begin position="841"/>
        <end position="850"/>
    </location>
</feature>
<feature type="compositionally biased region" description="Polar residues" evidence="3">
    <location>
        <begin position="702"/>
        <end position="721"/>
    </location>
</feature>
<dbReference type="InterPro" id="IPR008936">
    <property type="entry name" value="Rho_GTPase_activation_prot"/>
</dbReference>
<protein>
    <recommendedName>
        <fullName evidence="9">Rho GTPase-activating protein REN1</fullName>
    </recommendedName>
</protein>
<evidence type="ECO:0000256" key="3">
    <source>
        <dbReference type="SAM" id="MobiDB-lite"/>
    </source>
</evidence>
<dbReference type="PROSITE" id="PS50003">
    <property type="entry name" value="PH_DOMAIN"/>
    <property type="match status" value="1"/>
</dbReference>
<evidence type="ECO:0000313" key="8">
    <source>
        <dbReference type="Proteomes" id="UP001396334"/>
    </source>
</evidence>
<feature type="domain" description="PH" evidence="5">
    <location>
        <begin position="54"/>
        <end position="160"/>
    </location>
</feature>
<evidence type="ECO:0000313" key="7">
    <source>
        <dbReference type="EMBL" id="KAK9023471.1"/>
    </source>
</evidence>
<keyword evidence="1" id="KW-0343">GTPase activation</keyword>
<dbReference type="Pfam" id="PF00620">
    <property type="entry name" value="RhoGAP"/>
    <property type="match status" value="1"/>
</dbReference>
<keyword evidence="4" id="KW-0472">Membrane</keyword>
<feature type="compositionally biased region" description="Low complexity" evidence="3">
    <location>
        <begin position="1"/>
        <end position="28"/>
    </location>
</feature>
<dbReference type="Proteomes" id="UP001396334">
    <property type="component" value="Unassembled WGS sequence"/>
</dbReference>
<feature type="compositionally biased region" description="Basic and acidic residues" evidence="3">
    <location>
        <begin position="523"/>
        <end position="539"/>
    </location>
</feature>
<dbReference type="PANTHER" id="PTHR46265:SF22">
    <property type="entry name" value="RHO GTPASE-ACTIVATING PROTEIN REN1-LIKE ISOFORM X1"/>
    <property type="match status" value="1"/>
</dbReference>
<reference evidence="7 8" key="1">
    <citation type="journal article" date="2024" name="G3 (Bethesda)">
        <title>Genome assembly of Hibiscus sabdariffa L. provides insights into metabolisms of medicinal natural products.</title>
        <authorList>
            <person name="Kim T."/>
        </authorList>
    </citation>
    <scope>NUCLEOTIDE SEQUENCE [LARGE SCALE GENOMIC DNA]</scope>
    <source>
        <strain evidence="7">TK-2024</strain>
        <tissue evidence="7">Old leaves</tissue>
    </source>
</reference>
<feature type="transmembrane region" description="Helical" evidence="4">
    <location>
        <begin position="52"/>
        <end position="72"/>
    </location>
</feature>
<dbReference type="InterPro" id="IPR000198">
    <property type="entry name" value="RhoGAP_dom"/>
</dbReference>
<feature type="compositionally biased region" description="Low complexity" evidence="3">
    <location>
        <begin position="473"/>
        <end position="482"/>
    </location>
</feature>
<proteinExistence type="predicted"/>
<dbReference type="EMBL" id="JBBPBN010000015">
    <property type="protein sequence ID" value="KAK9023471.1"/>
    <property type="molecule type" value="Genomic_DNA"/>
</dbReference>
<dbReference type="SUPFAM" id="SSF48350">
    <property type="entry name" value="GTPase activation domain, GAP"/>
    <property type="match status" value="1"/>
</dbReference>
<feature type="region of interest" description="Disordered" evidence="3">
    <location>
        <begin position="652"/>
        <end position="884"/>
    </location>
</feature>
<dbReference type="SMART" id="SM00324">
    <property type="entry name" value="RhoGAP"/>
    <property type="match status" value="1"/>
</dbReference>
<feature type="compositionally biased region" description="Basic and acidic residues" evidence="3">
    <location>
        <begin position="872"/>
        <end position="884"/>
    </location>
</feature>
<dbReference type="InterPro" id="IPR052799">
    <property type="entry name" value="Rho_GAP_Regulators"/>
</dbReference>
<dbReference type="Pfam" id="PF00169">
    <property type="entry name" value="PH"/>
    <property type="match status" value="1"/>
</dbReference>
<dbReference type="CDD" id="cd00159">
    <property type="entry name" value="RhoGAP"/>
    <property type="match status" value="1"/>
</dbReference>
<gene>
    <name evidence="7" type="ORF">V6N11_003690</name>
</gene>
<feature type="compositionally biased region" description="Basic and acidic residues" evidence="3">
    <location>
        <begin position="741"/>
        <end position="773"/>
    </location>
</feature>
<evidence type="ECO:0000259" key="6">
    <source>
        <dbReference type="PROSITE" id="PS50238"/>
    </source>
</evidence>
<dbReference type="SMART" id="SM00233">
    <property type="entry name" value="PH"/>
    <property type="match status" value="1"/>
</dbReference>
<feature type="compositionally biased region" description="Basic and acidic residues" evidence="3">
    <location>
        <begin position="502"/>
        <end position="511"/>
    </location>
</feature>
<name>A0ABR2SDY2_9ROSI</name>
<feature type="compositionally biased region" description="Polar residues" evidence="3">
    <location>
        <begin position="682"/>
        <end position="693"/>
    </location>
</feature>
<dbReference type="Gene3D" id="2.30.29.30">
    <property type="entry name" value="Pleckstrin-homology domain (PH domain)/Phosphotyrosine-binding domain (PTB)"/>
    <property type="match status" value="1"/>
</dbReference>
<evidence type="ECO:0000259" key="5">
    <source>
        <dbReference type="PROSITE" id="PS50003"/>
    </source>
</evidence>
<keyword evidence="4" id="KW-1133">Transmembrane helix</keyword>
<organism evidence="7 8">
    <name type="scientific">Hibiscus sabdariffa</name>
    <name type="common">roselle</name>
    <dbReference type="NCBI Taxonomy" id="183260"/>
    <lineage>
        <taxon>Eukaryota</taxon>
        <taxon>Viridiplantae</taxon>
        <taxon>Streptophyta</taxon>
        <taxon>Embryophyta</taxon>
        <taxon>Tracheophyta</taxon>
        <taxon>Spermatophyta</taxon>
        <taxon>Magnoliopsida</taxon>
        <taxon>eudicotyledons</taxon>
        <taxon>Gunneridae</taxon>
        <taxon>Pentapetalae</taxon>
        <taxon>rosids</taxon>
        <taxon>malvids</taxon>
        <taxon>Malvales</taxon>
        <taxon>Malvaceae</taxon>
        <taxon>Malvoideae</taxon>
        <taxon>Hibiscus</taxon>
    </lineage>
</organism>
<feature type="coiled-coil region" evidence="2">
    <location>
        <begin position="228"/>
        <end position="255"/>
    </location>
</feature>
<accession>A0ABR2SDY2</accession>
<feature type="region of interest" description="Disordered" evidence="3">
    <location>
        <begin position="1"/>
        <end position="45"/>
    </location>
</feature>
<dbReference type="InterPro" id="IPR001849">
    <property type="entry name" value="PH_domain"/>
</dbReference>
<evidence type="ECO:0000256" key="1">
    <source>
        <dbReference type="ARBA" id="ARBA00022468"/>
    </source>
</evidence>
<feature type="compositionally biased region" description="Acidic residues" evidence="3">
    <location>
        <begin position="409"/>
        <end position="450"/>
    </location>
</feature>
<evidence type="ECO:0000256" key="4">
    <source>
        <dbReference type="SAM" id="Phobius"/>
    </source>
</evidence>
<dbReference type="Pfam" id="PF14389">
    <property type="entry name" value="Lzipper-MIP1"/>
    <property type="match status" value="1"/>
</dbReference>
<dbReference type="InterPro" id="IPR025757">
    <property type="entry name" value="MIP1_Leuzipper"/>
</dbReference>
<keyword evidence="8" id="KW-1185">Reference proteome</keyword>
<dbReference type="PROSITE" id="PS50238">
    <property type="entry name" value="RHOGAP"/>
    <property type="match status" value="1"/>
</dbReference>
<feature type="domain" description="Rho-GAP" evidence="6">
    <location>
        <begin position="202"/>
        <end position="398"/>
    </location>
</feature>
<feature type="compositionally biased region" description="Polar residues" evidence="3">
    <location>
        <begin position="34"/>
        <end position="45"/>
    </location>
</feature>
<dbReference type="SUPFAM" id="SSF50729">
    <property type="entry name" value="PH domain-like"/>
    <property type="match status" value="1"/>
</dbReference>
<feature type="compositionally biased region" description="Polar residues" evidence="3">
    <location>
        <begin position="451"/>
        <end position="460"/>
    </location>
</feature>